<dbReference type="Ensembl" id="ENSSANT00000090934.1">
    <property type="protein sequence ID" value="ENSSANP00000085564.1"/>
    <property type="gene ID" value="ENSSANG00000041706.1"/>
</dbReference>
<evidence type="ECO:0000256" key="4">
    <source>
        <dbReference type="ARBA" id="ARBA00022737"/>
    </source>
</evidence>
<feature type="compositionally biased region" description="Basic and acidic residues" evidence="10">
    <location>
        <begin position="725"/>
        <end position="740"/>
    </location>
</feature>
<feature type="compositionally biased region" description="Polar residues" evidence="10">
    <location>
        <begin position="2082"/>
        <end position="2091"/>
    </location>
</feature>
<feature type="compositionally biased region" description="Polar residues" evidence="10">
    <location>
        <begin position="1511"/>
        <end position="1531"/>
    </location>
</feature>
<feature type="compositionally biased region" description="Basic and acidic residues" evidence="10">
    <location>
        <begin position="1792"/>
        <end position="1811"/>
    </location>
</feature>
<feature type="region of interest" description="Disordered" evidence="10">
    <location>
        <begin position="1454"/>
        <end position="1531"/>
    </location>
</feature>
<gene>
    <name evidence="14" type="primary">LOC107680951</name>
</gene>
<evidence type="ECO:0000256" key="7">
    <source>
        <dbReference type="ARBA" id="ARBA00023125"/>
    </source>
</evidence>
<feature type="region of interest" description="Disordered" evidence="10">
    <location>
        <begin position="1632"/>
        <end position="1862"/>
    </location>
</feature>
<dbReference type="InterPro" id="IPR017930">
    <property type="entry name" value="Myb_dom"/>
</dbReference>
<feature type="compositionally biased region" description="Polar residues" evidence="10">
    <location>
        <begin position="549"/>
        <end position="561"/>
    </location>
</feature>
<evidence type="ECO:0000259" key="12">
    <source>
        <dbReference type="PROSITE" id="PS51293"/>
    </source>
</evidence>
<dbReference type="CDD" id="cd00167">
    <property type="entry name" value="SANT"/>
    <property type="match status" value="2"/>
</dbReference>
<dbReference type="InterPro" id="IPR009057">
    <property type="entry name" value="Homeodomain-like_sf"/>
</dbReference>
<dbReference type="GO" id="GO:0032991">
    <property type="term" value="C:protein-containing complex"/>
    <property type="evidence" value="ECO:0007669"/>
    <property type="project" value="UniProtKB-ARBA"/>
</dbReference>
<dbReference type="PROSITE" id="PS51293">
    <property type="entry name" value="SANT"/>
    <property type="match status" value="2"/>
</dbReference>
<evidence type="ECO:0000256" key="5">
    <source>
        <dbReference type="ARBA" id="ARBA00023015"/>
    </source>
</evidence>
<evidence type="ECO:0000256" key="8">
    <source>
        <dbReference type="ARBA" id="ARBA00023163"/>
    </source>
</evidence>
<reference evidence="14" key="1">
    <citation type="submission" date="2025-08" db="UniProtKB">
        <authorList>
            <consortium name="Ensembl"/>
        </authorList>
    </citation>
    <scope>IDENTIFICATION</scope>
</reference>
<evidence type="ECO:0000256" key="10">
    <source>
        <dbReference type="SAM" id="MobiDB-lite"/>
    </source>
</evidence>
<feature type="domain" description="SANT" evidence="12">
    <location>
        <begin position="599"/>
        <end position="650"/>
    </location>
</feature>
<proteinExistence type="inferred from homology"/>
<feature type="region of interest" description="Disordered" evidence="10">
    <location>
        <begin position="143"/>
        <end position="164"/>
    </location>
</feature>
<name>A0A671RQL4_9TELE</name>
<feature type="compositionally biased region" description="Basic and acidic residues" evidence="10">
    <location>
        <begin position="529"/>
        <end position="539"/>
    </location>
</feature>
<feature type="compositionally biased region" description="Low complexity" evidence="10">
    <location>
        <begin position="1644"/>
        <end position="1653"/>
    </location>
</feature>
<dbReference type="GO" id="GO:0000122">
    <property type="term" value="P:negative regulation of transcription by RNA polymerase II"/>
    <property type="evidence" value="ECO:0007669"/>
    <property type="project" value="UniProtKB-ARBA"/>
</dbReference>
<dbReference type="Pfam" id="PF00249">
    <property type="entry name" value="Myb_DNA-binding"/>
    <property type="match status" value="2"/>
</dbReference>
<feature type="compositionally biased region" description="Basic and acidic residues" evidence="10">
    <location>
        <begin position="1673"/>
        <end position="1688"/>
    </location>
</feature>
<feature type="compositionally biased region" description="Basic and acidic residues" evidence="10">
    <location>
        <begin position="1634"/>
        <end position="1643"/>
    </location>
</feature>
<feature type="compositionally biased region" description="Polar residues" evidence="10">
    <location>
        <begin position="1233"/>
        <end position="1243"/>
    </location>
</feature>
<dbReference type="GO" id="GO:0046966">
    <property type="term" value="F:nuclear thyroid hormone receptor binding"/>
    <property type="evidence" value="ECO:0007669"/>
    <property type="project" value="TreeGrafter"/>
</dbReference>
<evidence type="ECO:0000313" key="15">
    <source>
        <dbReference type="Proteomes" id="UP000472260"/>
    </source>
</evidence>
<keyword evidence="7" id="KW-0238">DNA-binding</keyword>
<feature type="region of interest" description="Disordered" evidence="10">
    <location>
        <begin position="196"/>
        <end position="215"/>
    </location>
</feature>
<dbReference type="InterPro" id="IPR001005">
    <property type="entry name" value="SANT/Myb"/>
</dbReference>
<organism evidence="14 15">
    <name type="scientific">Sinocyclocheilus anshuiensis</name>
    <dbReference type="NCBI Taxonomy" id="1608454"/>
    <lineage>
        <taxon>Eukaryota</taxon>
        <taxon>Metazoa</taxon>
        <taxon>Chordata</taxon>
        <taxon>Craniata</taxon>
        <taxon>Vertebrata</taxon>
        <taxon>Euteleostomi</taxon>
        <taxon>Actinopterygii</taxon>
        <taxon>Neopterygii</taxon>
        <taxon>Teleostei</taxon>
        <taxon>Ostariophysi</taxon>
        <taxon>Cypriniformes</taxon>
        <taxon>Cyprinidae</taxon>
        <taxon>Cyprininae</taxon>
        <taxon>Sinocyclocheilus</taxon>
    </lineage>
</organism>
<accession>A0A671RQL4</accession>
<keyword evidence="3" id="KW-0678">Repressor</keyword>
<comment type="subcellular location">
    <subcellularLocation>
        <location evidence="1">Nucleus</location>
    </subcellularLocation>
</comment>
<keyword evidence="4" id="KW-0677">Repeat</keyword>
<evidence type="ECO:0000256" key="3">
    <source>
        <dbReference type="ARBA" id="ARBA00022491"/>
    </source>
</evidence>
<feature type="region of interest" description="Disordered" evidence="10">
    <location>
        <begin position="478"/>
        <end position="607"/>
    </location>
</feature>
<keyword evidence="15" id="KW-1185">Reference proteome</keyword>
<feature type="region of interest" description="Disordered" evidence="10">
    <location>
        <begin position="1221"/>
        <end position="1344"/>
    </location>
</feature>
<feature type="compositionally biased region" description="Basic and acidic residues" evidence="10">
    <location>
        <begin position="1487"/>
        <end position="1502"/>
    </location>
</feature>
<feature type="compositionally biased region" description="Low complexity" evidence="10">
    <location>
        <begin position="1736"/>
        <end position="1750"/>
    </location>
</feature>
<feature type="region of interest" description="Disordered" evidence="10">
    <location>
        <begin position="1"/>
        <end position="74"/>
    </location>
</feature>
<dbReference type="GO" id="GO:0003714">
    <property type="term" value="F:transcription corepressor activity"/>
    <property type="evidence" value="ECO:0007669"/>
    <property type="project" value="TreeGrafter"/>
</dbReference>
<keyword evidence="9" id="KW-0539">Nucleus</keyword>
<feature type="domain" description="Myb-like" evidence="11">
    <location>
        <begin position="602"/>
        <end position="646"/>
    </location>
</feature>
<dbReference type="SMART" id="SM00717">
    <property type="entry name" value="SANT"/>
    <property type="match status" value="2"/>
</dbReference>
<feature type="compositionally biased region" description="Basic and acidic residues" evidence="10">
    <location>
        <begin position="1596"/>
        <end position="1613"/>
    </location>
</feature>
<dbReference type="Gene3D" id="1.20.5.430">
    <property type="match status" value="1"/>
</dbReference>
<feature type="domain" description="HTH myb-type" evidence="13">
    <location>
        <begin position="603"/>
        <end position="650"/>
    </location>
</feature>
<dbReference type="InterPro" id="IPR051571">
    <property type="entry name" value="N-CoR_corepressor"/>
</dbReference>
<feature type="compositionally biased region" description="Low complexity" evidence="10">
    <location>
        <begin position="1850"/>
        <end position="1860"/>
    </location>
</feature>
<evidence type="ECO:0000259" key="11">
    <source>
        <dbReference type="PROSITE" id="PS50090"/>
    </source>
</evidence>
<feature type="compositionally biased region" description="Polar residues" evidence="10">
    <location>
        <begin position="713"/>
        <end position="723"/>
    </location>
</feature>
<feature type="compositionally biased region" description="Acidic residues" evidence="10">
    <location>
        <begin position="519"/>
        <end position="528"/>
    </location>
</feature>
<feature type="region of interest" description="Disordered" evidence="10">
    <location>
        <begin position="1561"/>
        <end position="1617"/>
    </location>
</feature>
<comment type="similarity">
    <text evidence="2">Belongs to the N-CoR nuclear receptor corepressors family.</text>
</comment>
<feature type="compositionally biased region" description="Polar residues" evidence="10">
    <location>
        <begin position="1264"/>
        <end position="1276"/>
    </location>
</feature>
<feature type="domain" description="SANT" evidence="12">
    <location>
        <begin position="421"/>
        <end position="472"/>
    </location>
</feature>
<dbReference type="PROSITE" id="PS50090">
    <property type="entry name" value="MYB_LIKE"/>
    <property type="match status" value="1"/>
</dbReference>
<dbReference type="Gene3D" id="1.20.58.1880">
    <property type="match status" value="1"/>
</dbReference>
<dbReference type="GO" id="GO:0003677">
    <property type="term" value="F:DNA binding"/>
    <property type="evidence" value="ECO:0007669"/>
    <property type="project" value="UniProtKB-KW"/>
</dbReference>
<keyword evidence="6" id="KW-0175">Coiled coil</keyword>
<dbReference type="Pfam" id="PF15784">
    <property type="entry name" value="GPS2_interact"/>
    <property type="match status" value="1"/>
</dbReference>
<keyword evidence="5" id="KW-0805">Transcription regulation</keyword>
<dbReference type="InterPro" id="IPR017884">
    <property type="entry name" value="SANT_dom"/>
</dbReference>
<feature type="compositionally biased region" description="Basic and acidic residues" evidence="10">
    <location>
        <begin position="1221"/>
        <end position="1230"/>
    </location>
</feature>
<evidence type="ECO:0000259" key="13">
    <source>
        <dbReference type="PROSITE" id="PS51294"/>
    </source>
</evidence>
<evidence type="ECO:0000313" key="14">
    <source>
        <dbReference type="Ensembl" id="ENSSANP00000085564.1"/>
    </source>
</evidence>
<evidence type="ECO:0000256" key="2">
    <source>
        <dbReference type="ARBA" id="ARBA00010097"/>
    </source>
</evidence>
<keyword evidence="8" id="KW-0804">Transcription</keyword>
<dbReference type="GO" id="GO:0005654">
    <property type="term" value="C:nucleoplasm"/>
    <property type="evidence" value="ECO:0007669"/>
    <property type="project" value="UniProtKB-ARBA"/>
</dbReference>
<dbReference type="PANTHER" id="PTHR13992">
    <property type="entry name" value="NUCLEAR RECEPTOR CO-REPRESSOR RELATED NCOR"/>
    <property type="match status" value="1"/>
</dbReference>
<feature type="compositionally biased region" description="Low complexity" evidence="10">
    <location>
        <begin position="2047"/>
        <end position="2060"/>
    </location>
</feature>
<feature type="region of interest" description="Disordered" evidence="10">
    <location>
        <begin position="1940"/>
        <end position="2091"/>
    </location>
</feature>
<feature type="compositionally biased region" description="Basic and acidic residues" evidence="10">
    <location>
        <begin position="63"/>
        <end position="74"/>
    </location>
</feature>
<dbReference type="PANTHER" id="PTHR13992:SF5">
    <property type="entry name" value="NUCLEAR RECEPTOR COREPRESSOR 1"/>
    <property type="match status" value="1"/>
</dbReference>
<dbReference type="FunFam" id="1.20.58.1880:FF:000010">
    <property type="entry name" value="Nuclear receptor corepressor 1"/>
    <property type="match status" value="1"/>
</dbReference>
<feature type="region of interest" description="Disordered" evidence="10">
    <location>
        <begin position="702"/>
        <end position="755"/>
    </location>
</feature>
<protein>
    <submittedName>
        <fullName evidence="14">Nuclear receptor corepressor 1-like</fullName>
    </submittedName>
</protein>
<feature type="compositionally biased region" description="Basic and acidic residues" evidence="10">
    <location>
        <begin position="495"/>
        <end position="518"/>
    </location>
</feature>
<dbReference type="GO" id="GO:0000785">
    <property type="term" value="C:chromatin"/>
    <property type="evidence" value="ECO:0007669"/>
    <property type="project" value="TreeGrafter"/>
</dbReference>
<feature type="compositionally biased region" description="Basic and acidic residues" evidence="10">
    <location>
        <begin position="1836"/>
        <end position="1849"/>
    </location>
</feature>
<reference evidence="14" key="2">
    <citation type="submission" date="2025-09" db="UniProtKB">
        <authorList>
            <consortium name="Ensembl"/>
        </authorList>
    </citation>
    <scope>IDENTIFICATION</scope>
</reference>
<dbReference type="Proteomes" id="UP000472260">
    <property type="component" value="Unassembled WGS sequence"/>
</dbReference>
<sequence length="2091" mass="233245">MSSSGFPPSQGPFSSEQSRYPPHSVQYTFSSTRHPPEFPVPDYRTPLQDQQRRRPSLLSEFHPGTERPTERRHGYEQQFHAVPAQQEQETFEAKRPRIENVSETHFSRAQLTGIVLPPPQTIQDSIRTTGEVKKETQFSVKVEASSPGGVPQVGEDTSPSKLSKEELIQSMDRVDREIAKVEQQIFKLKKKQQQLEEEASKPVEPEKPVTPPPVEHKHRSIVQIIYDENRKKAEEAHKILEGLGPKVELPLYNQPSDTKVYHDNIKTNQMMRKKLILFFKRRNHARKQREQKICQRYDELMTEWEKKVERMENNPRRKAKESRTREYYERQFPEIRKQREQQERFQRVGQRGTGLSATIARSEHEISEIIDGLSEQENNEKQMRQLSVIPPMMYDSEQRRVKFINMNGLMDDPMKVYKSRQFMNVWTEHEKEIFKEKFVQHPKNFGLIASFLERKCVSDCVLYYYLTKKSQNYKTLVRRNFGNRRRRNQQITRPSLEDKTDDKNEEDRSEKSEKKEDEEKKEEEEKDEKEDFNKDKEKCEGEEEEGKEQSTPRGRKTANSQGRRKGRITTRSMANNEAASVVAEEPPPPPPEPGAVEAGETSRWTEEEMEIAKKGLVEHGRNWPAIAKMVGTKSEAQCKNFYFNNKRRYNLDNLLRQHKVRVQIYLLHPNKKYIFRSPEGGAGDGLPQDERTRSAYEMQIHPKSETQDVEMNAPSSERAQVQVKTEPDVKDKEEKQHSDNDSSATCSADEDVDAEPDRQGLFSLEKPSLLGAAGSVVVSSTKFLNMLQLQKRAATIPPMVSPHSLYPHLAFRYAPLDRDRAQIKSDPICPPLFIPCASYPFIPTVLQPAPNQAVQNLSDVRMTFSRHRPPNIPSPPPLIPTSKPTDKPSFIQGGSISQGTPGTYLPSQMHAVYVPEVVKTTGGSISLGLPRQQDPAKPGDFVMNAQAEGLLSRAQYEGVVRGPPGKGPEGLNFRGGSITQGTPALTQSNVAADLLKGTIAKLATEDLSGPEKSRANAHSKPHVIYEGKSGHILSFDAIKNPREGTRSPRMGHDLKRSYDIMEGSHIFPVFLSGLISRALPRESPHEPKDRAILTGSIMQGTPRASAEVYDEASKYGKQIKRESPPIRSFEGGITKGKPYEGVNTIKEMGRSIHEIPRNETQDSRKTPVLEGSITQGIPLKYESSTVNPSAIKHNVKSLITSPVKISHSVIEAAERERAKYEDAKTSERVRHTSVVNSTSVLRSTHTEAGKSQLSPGMYEDSNARRTPTYTGTSISRGSPLLRGQDGSITTGKPASHERNNTLTPTQRDSVPAKSPVSGGEPLASHSPFDPHHRPVAPGEMYRTHLPPHLDPSLAFHHRVLDPAYMFPRQPSPTGYPNTYQLYTMENTRQTILNDYITSQQMRPDITRGLSPREPSIAIPYPPARGIIDLAQMPPTILLPHPGGTVSPSLERITYIPGPQTPFPPRAFNPASISPGHPAHHSATAAIVERERESQREKERSEQPGRPGSRSFLRSTSPSVRSQEGVLQQRPSIFQGTNSKSVITPLITVGLLLTRAVKMESQEVERRSVQSPYGDVSLPSGKPSHPVYAEGGGAAGSKEKAPPTKSRMEEELRTHGKTTITAANFIDVIITRQIAPDKDPRERGSQSSDSSSSSDRYDAQGGIEVISPANSPALREEKNEGPFPSEKRPSAPQQPPSLHADSYGPVPKSHRIMTLADHISHIITQDFAKSQDPPPSSSLLPSSSSSSSLSSTFQSSGVGGVVGRVKPHNCYSPENPAPTAHHQRPPSRVSPENSDKPRARPGRSPDRGRGPENYEPISPPQGYSGLDKQEATVMQSQRREQDLPEQRTDSRSPGSSSYLPSFFTKLESTSPMVMSKKQEIFRKAEVGNLLHCNAQPGTEIFNLPAVTTSSSVNPRNHSFSDPASNLGLEDIIRKALMGNMEEKQEEPQQQQAQLGTGNSSGSMSTGKQKLQSKASSRKSKSPNPGQAYSAGERPSSVSSVHSEGDYHRQAPTWAWEDRPSSTGSMQFPYNPLTMRMLSSTPPTSMACPSPSMQSQQQQPQGGASGPVASTRAWEREPPLLSEQYETLSDSDD</sequence>
<dbReference type="PROSITE" id="PS51294">
    <property type="entry name" value="HTH_MYB"/>
    <property type="match status" value="1"/>
</dbReference>
<evidence type="ECO:0000256" key="6">
    <source>
        <dbReference type="ARBA" id="ARBA00023054"/>
    </source>
</evidence>
<feature type="compositionally biased region" description="Low complexity" evidence="10">
    <location>
        <begin position="574"/>
        <end position="584"/>
    </location>
</feature>
<dbReference type="FunFam" id="1.20.5.430:FF:000001">
    <property type="entry name" value="Nuclear receptor corepressor 2 isoform 1"/>
    <property type="match status" value="1"/>
</dbReference>
<dbReference type="FunFam" id="1.10.10.60:FF:000026">
    <property type="entry name" value="Nuclear receptor corepressor 2 isoform 1"/>
    <property type="match status" value="1"/>
</dbReference>
<feature type="compositionally biased region" description="Low complexity" evidence="10">
    <location>
        <begin position="1946"/>
        <end position="1965"/>
    </location>
</feature>
<feature type="compositionally biased region" description="Low complexity" evidence="10">
    <location>
        <begin position="1"/>
        <end position="18"/>
    </location>
</feature>
<dbReference type="Gene3D" id="1.10.10.60">
    <property type="entry name" value="Homeodomain-like"/>
    <property type="match status" value="1"/>
</dbReference>
<evidence type="ECO:0000256" key="1">
    <source>
        <dbReference type="ARBA" id="ARBA00004123"/>
    </source>
</evidence>
<evidence type="ECO:0000256" key="9">
    <source>
        <dbReference type="ARBA" id="ARBA00023242"/>
    </source>
</evidence>
<dbReference type="InterPro" id="IPR031557">
    <property type="entry name" value="N-CoR_GPS2_interact"/>
</dbReference>
<dbReference type="SUPFAM" id="SSF46689">
    <property type="entry name" value="Homeodomain-like"/>
    <property type="match status" value="2"/>
</dbReference>
<feature type="compositionally biased region" description="Basic and acidic residues" evidence="10">
    <location>
        <begin position="198"/>
        <end position="207"/>
    </location>
</feature>